<evidence type="ECO:0000313" key="2">
    <source>
        <dbReference type="EMBL" id="RNF02936.1"/>
    </source>
</evidence>
<feature type="compositionally biased region" description="Polar residues" evidence="1">
    <location>
        <begin position="2808"/>
        <end position="2817"/>
    </location>
</feature>
<sequence>MDSSPVNPYLLFENTEAFRPADKVLYALKHPIGQKDPRGLRKPIQLNDYHYIIRSTEELRRLVTLPAMPITGATFNEQLTSSLYSSPEASCIPLFLDKTRGSPVEDTQGLQNEPWDNIYSGTSVWRWPMEVLYQQYHLLIAIDFGTSTFGVSRNGEVLVDHVPDAIEALLDVVRKTIQTREQEEKEIKYWVDMHMEESEHSNVLRHVWKPQIDISIVLINLPRLEVSALTSIFSNSSSSETGREAGIDEGHPHLFPVGAIPFSIFEGNLPKDMSTSPFLIPLMTRCNAELVLSDESFLSRLGQQLRAYEEACCSRLVDVWPERSLFTSIDHLIRLIPERALCCTSLVLLSNADKGGLPNSFSLLESSVRRKNIILSILFLNETNPFFDSNSNSLSQFLSSVGGFGVHFDQWLSLAVPKLNTDWCRRLGGPRCLAQQLFVQLDTKFPLGMEHASQHILTTCTDRTNDSCILYNSDNGLEDFTLLHESDVTSAIRCVAEARINEGWSVVMNHNAETPCIANLYARLQCNFRHGKLSISYEMDISYPVVYRRVLVQGSKELVEYFVRVRGDDMTVIPTPAESKTGWLMYLVILRSQLRRWMHAEQVAFHCLFTSRQTHRPLLKDMQELSFCEGVSDAWSAHCSVRSVGFFFSWDEGLFHCLDPCRGGSWGSMPSVSVLARRVLLDALRKRHDPLLQDEYDMFLSLAKNEGSPRYVVQLFLLDHEFVTGHEGFLAAAFECRLSFFLTNVEDELQALADIIVDVKTGALATPNTVVGNTTFTLAVEAVINETNARALQLTFCTVLPRRLDLISSYMEPSPCRRRAVLSGATNHKAQHLDSSTKLSAGEEIRNVRQLTFRCFLTPYLAGPSLLSDAIAFYWMIGTAEMWRTFAVPSFNIFVTRRVRNGFRLLHCMEPREAILYSTRVFGEGHVVEIFDVIEAPSESGDSGLSAQVIIYRFIRPFEYAVSSLYQPLLMADISEDIQVATVLHTFKVLSSAPLTSAVDRPVPLNELSRGFVQLVPRLESLLPFLSARHAHTITLHSLPSMGEKGDDNLREAVAFFVYSLGERSATVDASALHESLRQKLCGLDNLDEALQEPKEFFFSVLMPLEYNHLTFLLMPRRCHTTTLKRTKGINVHVISLDTTALFKGVMRLYGRSGDVEEVDEPCLPDCSTSSLLKALNKLLTSFCSLYQAWRIIEQPCYDWDCQVAKEDIVAQDVLKTFSMFEDYCKEVDISYLLFIQESKWKERGGKVSFYENLRSLITSMVRSMCFRPLPTHPAVFFPVHEKIDSHTEGVIGDVAVNNTVEALSSGNTVCQSLTVPPFLMRIALFLVSEDGREVDCVCIFSPTHGSDDLDDAYMSSWSPIALDKAQCASQRKLLMRFFVKTASKQLVDLARNTYKPPTEVIQRIFRELLHDRQDNPLDDSKTPLFFAKESSVEELNLLSRKALPFDELPTAVRCFFDVLAADLARSVAYHSLTECLHSTPFVTLRSLIQGEPTTTKAAPSLTDSESVGNNNGNNSNSSSSKNNNDSDYDDDNLDRESCDLQLLAHESQEVLSAALDILGLRELLAFVVTPALLSVPCFEADSFTVEFTQCSSSATVNPALALSHVFKRCLADDLVCVVQVTSSSFMLVPNRKYFASRWIFIHVTNDVCDGAQRVHLLFNEHEGDTGVCRRLCTGLRRLIETKVREVSLLQFLKQLRDTQNAHSELIPRNWGDQFASPSPVAKANRESTASLSAVFDCRGSTVLKLPIYYKLQHQCKKILSRITSNCARLELINIYNREQCFVVTDDAQTDVFHFIRLVFVKDTAHLPLLTVPSPALSPADRCPLLVVQLFSSTKNALVKRPLRKLQDFCFFLAVQELQGHLNYVQHKFISTMDLIFLQCRRCDPVIVDLVTAGGGVTLQLTDVQLAFALVVLGLKENKFKYFDVQGAGNAAISNFAEYYGLVEDAGEKVRRGGGITPHIARFVEMETPVTTPPVPASVLRFVKVIEGVTDVLVSCTLHVSDGSQLVLDRFLTKIPEERYTIGESEMTYIKQIEHILGDAVSHWRFFALSKRLCVLSSSQVGSAVEELITCAASVTSTESSTLRFGNFSLKRVSHAVFPFLIQQLVGIFQPFSPVCFLKRLNAPLLHIAGFPWRWIEQMQRDLQAEQIEVYLTCGYQITMCDEKTEEQAVKATRSMHEPNLHLPVSQVTVLAQSPLLKEHNIEVGMPTKPQLVARISLTNGLTAALFNLRDSDIMLRLIGHVVAKAEQQSDLLHDIMVQRMGFAFPSYLTEPVLARFCCGDDNNVTEGKRLCIHDETYRRRINHVRFPVQSSGGGDALTVIVEGLFNRGLLVNGVFIEEDAVRALYCECPQYSLKECKLIMQGLVKDGLLTMWHKPNSRRLTNSNSIPDDALIGCDFRRHLQTAHVLVESQHARSGIMESLQACESLLNLPPLESDISLAKLVVLLQGRSKQTHGLRVQDFTLPRRLPWCRSDDILDPSLPPRGKLSSEYRMSVDVTLHSYVQFLLRVFPRARVIDLDANNAIVSSDATLLHRFRCRYGKVVTPDGNEICFVPHLYYVLIPMLDTRTTEGGDSDLAASASLRKRGLFILEVGFQVAYFALDVFMVSGETISASVAALSAVRLKRNLSFSSVLYDLTVNRMLRYVQMYASLLFGQLLMSDALENLVKQYPHPPCESLSMVAVFDVEESCVRRAQKIMKKKTTPVAPDSNGMRQLIPKQGEVLLRESTQERYHYCGVMVWATSRLFVLLCTVRDVIMCDRYPNGDLFKLALTAKRQLQQLLFDSMLQQRLEFAWDKIRTLPDANDESDANESNGISEQGPSREDLRTLQAHWKKYSLANIVNPFLQILTDWKSILTRHHGTLLAACVPNYTLHLFLDEFEGNVVGTPCKASDTTIALTLASHQMDRKRFIVVEFTGGVLGVIESAALYRGVNERGAVDKLLEEEEEEEAAELIEQTLKLLSSALWRSSFTTGMR</sequence>
<dbReference type="OrthoDB" id="245482at2759"/>
<dbReference type="VEuPathDB" id="TriTrypDB:TRSC58_03811"/>
<protein>
    <submittedName>
        <fullName evidence="2">Uncharacterized protein</fullName>
    </submittedName>
</protein>
<accession>A0A422NBX5</accession>
<evidence type="ECO:0000313" key="3">
    <source>
        <dbReference type="Proteomes" id="UP000283634"/>
    </source>
</evidence>
<dbReference type="EMBL" id="MKGL01000213">
    <property type="protein sequence ID" value="RNF02936.1"/>
    <property type="molecule type" value="Genomic_DNA"/>
</dbReference>
<comment type="caution">
    <text evidence="2">The sequence shown here is derived from an EMBL/GenBank/DDBJ whole genome shotgun (WGS) entry which is preliminary data.</text>
</comment>
<feature type="region of interest" description="Disordered" evidence="1">
    <location>
        <begin position="1494"/>
        <end position="1531"/>
    </location>
</feature>
<dbReference type="VEuPathDB" id="TriTrypDB:TRSC58_01378"/>
<gene>
    <name evidence="2" type="ORF">TraAM80_06085</name>
</gene>
<proteinExistence type="predicted"/>
<dbReference type="Proteomes" id="UP000283634">
    <property type="component" value="Unassembled WGS sequence"/>
</dbReference>
<dbReference type="OMA" id="HYEMNIN"/>
<keyword evidence="3" id="KW-1185">Reference proteome</keyword>
<reference evidence="2 3" key="1">
    <citation type="journal article" date="2018" name="BMC Genomics">
        <title>Genomic comparison of Trypanosoma conorhini and Trypanosoma rangeli to Trypanosoma cruzi strains of high and low virulence.</title>
        <authorList>
            <person name="Bradwell K.R."/>
            <person name="Koparde V.N."/>
            <person name="Matveyev A.V."/>
            <person name="Serrano M.G."/>
            <person name="Alves J.M."/>
            <person name="Parikh H."/>
            <person name="Huang B."/>
            <person name="Lee V."/>
            <person name="Espinosa-Alvarez O."/>
            <person name="Ortiz P.A."/>
            <person name="Costa-Martins A.G."/>
            <person name="Teixeira M.M."/>
            <person name="Buck G.A."/>
        </authorList>
    </citation>
    <scope>NUCLEOTIDE SEQUENCE [LARGE SCALE GENOMIC DNA]</scope>
    <source>
        <strain evidence="2 3">AM80</strain>
    </source>
</reference>
<organism evidence="2 3">
    <name type="scientific">Trypanosoma rangeli</name>
    <dbReference type="NCBI Taxonomy" id="5698"/>
    <lineage>
        <taxon>Eukaryota</taxon>
        <taxon>Discoba</taxon>
        <taxon>Euglenozoa</taxon>
        <taxon>Kinetoplastea</taxon>
        <taxon>Metakinetoplastina</taxon>
        <taxon>Trypanosomatida</taxon>
        <taxon>Trypanosomatidae</taxon>
        <taxon>Trypanosoma</taxon>
        <taxon>Herpetosoma</taxon>
    </lineage>
</organism>
<dbReference type="RefSeq" id="XP_029237215.1">
    <property type="nucleotide sequence ID" value="XM_029382941.1"/>
</dbReference>
<dbReference type="GeneID" id="40330018"/>
<evidence type="ECO:0000256" key="1">
    <source>
        <dbReference type="SAM" id="MobiDB-lite"/>
    </source>
</evidence>
<feature type="region of interest" description="Disordered" evidence="1">
    <location>
        <begin position="2801"/>
        <end position="2820"/>
    </location>
</feature>
<name>A0A422NBX5_TRYRA</name>
<feature type="compositionally biased region" description="Low complexity" evidence="1">
    <location>
        <begin position="1504"/>
        <end position="1526"/>
    </location>
</feature>